<comment type="caution">
    <text evidence="2">The sequence shown here is derived from an EMBL/GenBank/DDBJ whole genome shotgun (WGS) entry which is preliminary data.</text>
</comment>
<name>A0A369ZL39_9PAST</name>
<keyword evidence="3" id="KW-1185">Reference proteome</keyword>
<dbReference type="Proteomes" id="UP000253945">
    <property type="component" value="Unassembled WGS sequence"/>
</dbReference>
<evidence type="ECO:0000313" key="3">
    <source>
        <dbReference type="Proteomes" id="UP000253945"/>
    </source>
</evidence>
<dbReference type="AlphaFoldDB" id="A0A369ZL39"/>
<organism evidence="2 3">
    <name type="scientific">Haemophilus paraphrohaemolyticus</name>
    <dbReference type="NCBI Taxonomy" id="736"/>
    <lineage>
        <taxon>Bacteria</taxon>
        <taxon>Pseudomonadati</taxon>
        <taxon>Pseudomonadota</taxon>
        <taxon>Gammaproteobacteria</taxon>
        <taxon>Pasteurellales</taxon>
        <taxon>Pasteurellaceae</taxon>
        <taxon>Haemophilus</taxon>
    </lineage>
</organism>
<reference evidence="2 3" key="1">
    <citation type="submission" date="2018-05" db="EMBL/GenBank/DDBJ databases">
        <title>Draft Genome Sequences for a Diverse set of 7 Haemophilus Species.</title>
        <authorList>
            <person name="Nichols M."/>
            <person name="Topaz N."/>
            <person name="Wang X."/>
            <person name="Wang X."/>
            <person name="Boxrud D."/>
        </authorList>
    </citation>
    <scope>NUCLEOTIDE SEQUENCE [LARGE SCALE GENOMIC DNA]</scope>
    <source>
        <strain evidence="2 3">C2014016342</strain>
    </source>
</reference>
<accession>A0A369ZL39</accession>
<dbReference type="EMBL" id="QEQF01000014">
    <property type="protein sequence ID" value="RDF08002.1"/>
    <property type="molecule type" value="Genomic_DNA"/>
</dbReference>
<evidence type="ECO:0000313" key="2">
    <source>
        <dbReference type="EMBL" id="RDF08002.1"/>
    </source>
</evidence>
<sequence>MASEKLTRLEQQQAELQRKQDEIKAKIRAIKSKEQAEKRKKATHYKVLLGAFWLNEIINNPLLDVDRNFPKLRKFINDDKKFDELSAFINEEIEKGKK</sequence>
<evidence type="ECO:0000256" key="1">
    <source>
        <dbReference type="SAM" id="Coils"/>
    </source>
</evidence>
<evidence type="ECO:0008006" key="4">
    <source>
        <dbReference type="Google" id="ProtNLM"/>
    </source>
</evidence>
<dbReference type="RefSeq" id="WP_111354680.1">
    <property type="nucleotide sequence ID" value="NZ_QEQF01000014.1"/>
</dbReference>
<keyword evidence="1" id="KW-0175">Coiled coil</keyword>
<gene>
    <name evidence="2" type="ORF">DPV92_09630</name>
</gene>
<feature type="coiled-coil region" evidence="1">
    <location>
        <begin position="2"/>
        <end position="36"/>
    </location>
</feature>
<protein>
    <recommendedName>
        <fullName evidence="4">Mobilization protein</fullName>
    </recommendedName>
</protein>
<proteinExistence type="predicted"/>